<dbReference type="Proteomes" id="UP001160483">
    <property type="component" value="Unassembled WGS sequence"/>
</dbReference>
<evidence type="ECO:0000313" key="3">
    <source>
        <dbReference type="EMBL" id="CAH0518886.1"/>
    </source>
</evidence>
<evidence type="ECO:0000256" key="1">
    <source>
        <dbReference type="SAM" id="MobiDB-lite"/>
    </source>
</evidence>
<comment type="caution">
    <text evidence="2">The sequence shown here is derived from an EMBL/GenBank/DDBJ whole genome shotgun (WGS) entry which is preliminary data.</text>
</comment>
<dbReference type="EMBL" id="CAKKTJ010000119">
    <property type="protein sequence ID" value="CAH0475051.1"/>
    <property type="molecule type" value="Genomic_DNA"/>
</dbReference>
<dbReference type="EMBL" id="CAKLCB010000270">
    <property type="protein sequence ID" value="CAH0518886.1"/>
    <property type="molecule type" value="Genomic_DNA"/>
</dbReference>
<gene>
    <name evidence="3" type="ORF">PBS001_LOCUS5437</name>
    <name evidence="2" type="ORF">PBS003_LOCUS1887</name>
</gene>
<feature type="compositionally biased region" description="Basic residues" evidence="1">
    <location>
        <begin position="9"/>
        <end position="20"/>
    </location>
</feature>
<feature type="region of interest" description="Disordered" evidence="1">
    <location>
        <begin position="1"/>
        <end position="44"/>
    </location>
</feature>
<evidence type="ECO:0000313" key="5">
    <source>
        <dbReference type="Proteomes" id="UP001160483"/>
    </source>
</evidence>
<proteinExistence type="predicted"/>
<reference evidence="2 4" key="1">
    <citation type="submission" date="2021-11" db="EMBL/GenBank/DDBJ databases">
        <authorList>
            <person name="Islam A."/>
            <person name="Islam S."/>
            <person name="Flora M.S."/>
            <person name="Rahman M."/>
            <person name="Ziaur R.M."/>
            <person name="Epstein J.H."/>
            <person name="Hassan M."/>
            <person name="Klassen M."/>
            <person name="Woodard K."/>
            <person name="Webb A."/>
            <person name="Webby R.J."/>
            <person name="El Zowalaty M.E."/>
        </authorList>
    </citation>
    <scope>NUCLEOTIDE SEQUENCE</scope>
    <source>
        <strain evidence="3">Pbs1</strain>
        <strain evidence="2">Pbs3</strain>
    </source>
</reference>
<accession>A0AAU9KTV8</accession>
<dbReference type="AlphaFoldDB" id="A0AAU9KTV8"/>
<evidence type="ECO:0000313" key="4">
    <source>
        <dbReference type="Proteomes" id="UP001158986"/>
    </source>
</evidence>
<feature type="compositionally biased region" description="Basic and acidic residues" evidence="1">
    <location>
        <begin position="25"/>
        <end position="34"/>
    </location>
</feature>
<organism evidence="2 5">
    <name type="scientific">Peronospora belbahrii</name>
    <dbReference type="NCBI Taxonomy" id="622444"/>
    <lineage>
        <taxon>Eukaryota</taxon>
        <taxon>Sar</taxon>
        <taxon>Stramenopiles</taxon>
        <taxon>Oomycota</taxon>
        <taxon>Peronosporomycetes</taxon>
        <taxon>Peronosporales</taxon>
        <taxon>Peronosporaceae</taxon>
        <taxon>Peronospora</taxon>
    </lineage>
</organism>
<sequence>MGRSQVKYRTTHGRRGRGRGARNGDAGERTEALKKTRPSHLRNLNSNAYRFEEKEAQDDEQVAVNESQDQRMQFFASEQQYRDKRGSTRDEYYQSRVMKQWEEKDEGANDDGAIGVLDLKWIASQLELVPPDVCYRLDPKYCPQDENDKQCDQLVVATEKPSAAAPAIVLSKPAQGDDVLDFLLNLSASTSSEVKLTPTPLVPLSASSAPTRTATESKQLEDWLDDVLDM</sequence>
<evidence type="ECO:0000313" key="2">
    <source>
        <dbReference type="EMBL" id="CAH0475051.1"/>
    </source>
</evidence>
<name>A0AAU9KTV8_9STRA</name>
<dbReference type="Proteomes" id="UP001158986">
    <property type="component" value="Unassembled WGS sequence"/>
</dbReference>
<keyword evidence="4" id="KW-1185">Reference proteome</keyword>
<protein>
    <recommendedName>
        <fullName evidence="6">Cell death regulator Aven</fullName>
    </recommendedName>
</protein>
<evidence type="ECO:0008006" key="6">
    <source>
        <dbReference type="Google" id="ProtNLM"/>
    </source>
</evidence>